<dbReference type="Proteomes" id="UP000256373">
    <property type="component" value="Unassembled WGS sequence"/>
</dbReference>
<feature type="domain" description="SGNH hydrolase-type esterase" evidence="1">
    <location>
        <begin position="44"/>
        <end position="233"/>
    </location>
</feature>
<accession>A0A3D8YGC6</accession>
<dbReference type="Pfam" id="PF13472">
    <property type="entry name" value="Lipase_GDSL_2"/>
    <property type="match status" value="1"/>
</dbReference>
<gene>
    <name evidence="2" type="ORF">DSL64_04780</name>
</gene>
<name>A0A3D8YGC6_9BACT</name>
<evidence type="ECO:0000313" key="3">
    <source>
        <dbReference type="Proteomes" id="UP000256373"/>
    </source>
</evidence>
<dbReference type="CDD" id="cd01834">
    <property type="entry name" value="SGNH_hydrolase_like_2"/>
    <property type="match status" value="1"/>
</dbReference>
<dbReference type="EMBL" id="QNUL01000002">
    <property type="protein sequence ID" value="REA63748.1"/>
    <property type="molecule type" value="Genomic_DNA"/>
</dbReference>
<proteinExistence type="predicted"/>
<reference evidence="2 3" key="1">
    <citation type="submission" date="2018-07" db="EMBL/GenBank/DDBJ databases">
        <title>Dyadobacter roseus sp. nov., isolated from rose rhizosphere soil.</title>
        <authorList>
            <person name="Chen L."/>
        </authorList>
    </citation>
    <scope>NUCLEOTIDE SEQUENCE [LARGE SCALE GENOMIC DNA]</scope>
    <source>
        <strain evidence="2 3">RS19</strain>
    </source>
</reference>
<organism evidence="2 3">
    <name type="scientific">Dyadobacter luteus</name>
    <dbReference type="NCBI Taxonomy" id="2259619"/>
    <lineage>
        <taxon>Bacteria</taxon>
        <taxon>Pseudomonadati</taxon>
        <taxon>Bacteroidota</taxon>
        <taxon>Cytophagia</taxon>
        <taxon>Cytophagales</taxon>
        <taxon>Spirosomataceae</taxon>
        <taxon>Dyadobacter</taxon>
    </lineage>
</organism>
<keyword evidence="3" id="KW-1185">Reference proteome</keyword>
<evidence type="ECO:0000259" key="1">
    <source>
        <dbReference type="Pfam" id="PF13472"/>
    </source>
</evidence>
<dbReference type="OrthoDB" id="9794725at2"/>
<dbReference type="SUPFAM" id="SSF52266">
    <property type="entry name" value="SGNH hydrolase"/>
    <property type="match status" value="1"/>
</dbReference>
<protein>
    <submittedName>
        <fullName evidence="2">Lysophospholipase</fullName>
    </submittedName>
</protein>
<dbReference type="RefSeq" id="WP_115829499.1">
    <property type="nucleotide sequence ID" value="NZ_QNUL01000002.1"/>
</dbReference>
<dbReference type="InterPro" id="IPR036514">
    <property type="entry name" value="SGNH_hydro_sf"/>
</dbReference>
<dbReference type="InterPro" id="IPR006311">
    <property type="entry name" value="TAT_signal"/>
</dbReference>
<dbReference type="GO" id="GO:0004622">
    <property type="term" value="F:phosphatidylcholine lysophospholipase activity"/>
    <property type="evidence" value="ECO:0007669"/>
    <property type="project" value="TreeGrafter"/>
</dbReference>
<dbReference type="PANTHER" id="PTHR30383:SF5">
    <property type="entry name" value="SGNH HYDROLASE-TYPE ESTERASE DOMAIN-CONTAINING PROTEIN"/>
    <property type="match status" value="1"/>
</dbReference>
<dbReference type="Gene3D" id="3.40.50.1110">
    <property type="entry name" value="SGNH hydrolase"/>
    <property type="match status" value="1"/>
</dbReference>
<comment type="caution">
    <text evidence="2">The sequence shown here is derived from an EMBL/GenBank/DDBJ whole genome shotgun (WGS) entry which is preliminary data.</text>
</comment>
<evidence type="ECO:0000313" key="2">
    <source>
        <dbReference type="EMBL" id="REA63748.1"/>
    </source>
</evidence>
<dbReference type="InterPro" id="IPR013830">
    <property type="entry name" value="SGNH_hydro"/>
</dbReference>
<sequence>MNKRREFLINMLVGGLAAGYGSEALASVTSPTVIPARVKILFQGDSVTDGNRSRNSDWNHVMGHGYAYTIASKLWHDFPDKGFYFYNRGVSGNQVGDLAARWQNDTIDIKPDWLSILVGINDTEAYIKGNRELTAESFENTYRKLLQQTREQLPDTKLVLGEPFILPVGRVKDRLALYESEVGKRQKIVKKLSEEFGALFIPYQSAFTKALDKASADYWIWDGIHPMPAGHELMARLWLEIAGPELGI</sequence>
<dbReference type="PANTHER" id="PTHR30383">
    <property type="entry name" value="THIOESTERASE 1/PROTEASE 1/LYSOPHOSPHOLIPASE L1"/>
    <property type="match status" value="1"/>
</dbReference>
<dbReference type="PROSITE" id="PS51318">
    <property type="entry name" value="TAT"/>
    <property type="match status" value="1"/>
</dbReference>
<dbReference type="AlphaFoldDB" id="A0A3D8YGC6"/>
<dbReference type="InterPro" id="IPR051532">
    <property type="entry name" value="Ester_Hydrolysis_Enzymes"/>
</dbReference>